<proteinExistence type="predicted"/>
<evidence type="ECO:0000313" key="5">
    <source>
        <dbReference type="Proteomes" id="UP000290365"/>
    </source>
</evidence>
<name>A0A4P6JUS1_KTERU</name>
<dbReference type="OrthoDB" id="9815425at2"/>
<feature type="domain" description="Alpha/beta hydrolase fold-3" evidence="3">
    <location>
        <begin position="92"/>
        <end position="287"/>
    </location>
</feature>
<accession>A0A4P6JUS1</accession>
<dbReference type="RefSeq" id="WP_129890451.1">
    <property type="nucleotide sequence ID" value="NZ_CP035758.1"/>
</dbReference>
<protein>
    <submittedName>
        <fullName evidence="4">Alpha/beta hydrolase</fullName>
    </submittedName>
</protein>
<dbReference type="InterPro" id="IPR013094">
    <property type="entry name" value="AB_hydrolase_3"/>
</dbReference>
<keyword evidence="1 4" id="KW-0378">Hydrolase</keyword>
<reference evidence="4 5" key="1">
    <citation type="submission" date="2019-01" db="EMBL/GenBank/DDBJ databases">
        <title>Ktedonosporobacter rubrisoli SCAWS-G2.</title>
        <authorList>
            <person name="Huang Y."/>
            <person name="Yan B."/>
        </authorList>
    </citation>
    <scope>NUCLEOTIDE SEQUENCE [LARGE SCALE GENOMIC DNA]</scope>
    <source>
        <strain evidence="4 5">SCAWS-G2</strain>
    </source>
</reference>
<dbReference type="EMBL" id="CP035758">
    <property type="protein sequence ID" value="QBD79398.1"/>
    <property type="molecule type" value="Genomic_DNA"/>
</dbReference>
<dbReference type="Proteomes" id="UP000290365">
    <property type="component" value="Chromosome"/>
</dbReference>
<dbReference type="PANTHER" id="PTHR48081:SF8">
    <property type="entry name" value="ALPHA_BETA HYDROLASE FOLD-3 DOMAIN-CONTAINING PROTEIN-RELATED"/>
    <property type="match status" value="1"/>
</dbReference>
<feature type="region of interest" description="Disordered" evidence="2">
    <location>
        <begin position="30"/>
        <end position="55"/>
    </location>
</feature>
<evidence type="ECO:0000256" key="2">
    <source>
        <dbReference type="SAM" id="MobiDB-lite"/>
    </source>
</evidence>
<dbReference type="SUPFAM" id="SSF53474">
    <property type="entry name" value="alpha/beta-Hydrolases"/>
    <property type="match status" value="1"/>
</dbReference>
<dbReference type="PANTHER" id="PTHR48081">
    <property type="entry name" value="AB HYDROLASE SUPERFAMILY PROTEIN C4A8.06C"/>
    <property type="match status" value="1"/>
</dbReference>
<dbReference type="Pfam" id="PF07859">
    <property type="entry name" value="Abhydrolase_3"/>
    <property type="match status" value="1"/>
</dbReference>
<dbReference type="InterPro" id="IPR050300">
    <property type="entry name" value="GDXG_lipolytic_enzyme"/>
</dbReference>
<keyword evidence="5" id="KW-1185">Reference proteome</keyword>
<sequence>MQIGLKQLIEPGLKPLVNESQQFIEARKAAAQGKKQPDLTTPSGLQEAREARKPSGRLLDRQVVESIAEADGRKVPVRIIKPKQAKPRGVYLDIHGGGFYLESAARGDTQNAHLADALGATVVSVDYRLAPENPWPAAPDDCATAAFWLVKQAKSLFGTTRLLIGGASAGSTLTMTSLLRLRDNNLIAPFLGAVLQFGAYDLSGQTPGGRRYADEYFIQAYVGKVANKTQPDISPLYGDLKGLPPALMVVGTADILLEDTFAMAARLSAAGGEVDLRVYPEAVHGFTSHPTKMGAAARQDIINWLKERLDSSALV</sequence>
<dbReference type="InterPro" id="IPR029058">
    <property type="entry name" value="AB_hydrolase_fold"/>
</dbReference>
<evidence type="ECO:0000313" key="4">
    <source>
        <dbReference type="EMBL" id="QBD79398.1"/>
    </source>
</evidence>
<dbReference type="Gene3D" id="3.40.50.1820">
    <property type="entry name" value="alpha/beta hydrolase"/>
    <property type="match status" value="1"/>
</dbReference>
<organism evidence="4 5">
    <name type="scientific">Ktedonosporobacter rubrisoli</name>
    <dbReference type="NCBI Taxonomy" id="2509675"/>
    <lineage>
        <taxon>Bacteria</taxon>
        <taxon>Bacillati</taxon>
        <taxon>Chloroflexota</taxon>
        <taxon>Ktedonobacteria</taxon>
        <taxon>Ktedonobacterales</taxon>
        <taxon>Ktedonosporobacteraceae</taxon>
        <taxon>Ktedonosporobacter</taxon>
    </lineage>
</organism>
<gene>
    <name evidence="4" type="ORF">EPA93_26785</name>
</gene>
<evidence type="ECO:0000259" key="3">
    <source>
        <dbReference type="Pfam" id="PF07859"/>
    </source>
</evidence>
<dbReference type="AlphaFoldDB" id="A0A4P6JUS1"/>
<evidence type="ECO:0000256" key="1">
    <source>
        <dbReference type="ARBA" id="ARBA00022801"/>
    </source>
</evidence>
<dbReference type="GO" id="GO:0016787">
    <property type="term" value="F:hydrolase activity"/>
    <property type="evidence" value="ECO:0007669"/>
    <property type="project" value="UniProtKB-KW"/>
</dbReference>
<dbReference type="KEGG" id="kbs:EPA93_26785"/>